<dbReference type="Gene3D" id="3.30.565.10">
    <property type="entry name" value="Histidine kinase-like ATPase, C-terminal domain"/>
    <property type="match status" value="1"/>
</dbReference>
<dbReference type="PROSITE" id="PS50113">
    <property type="entry name" value="PAC"/>
    <property type="match status" value="3"/>
</dbReference>
<evidence type="ECO:0000259" key="10">
    <source>
        <dbReference type="PROSITE" id="PS50113"/>
    </source>
</evidence>
<dbReference type="Pfam" id="PF08447">
    <property type="entry name" value="PAS_3"/>
    <property type="match status" value="1"/>
</dbReference>
<dbReference type="SUPFAM" id="SSF55874">
    <property type="entry name" value="ATPase domain of HSP90 chaperone/DNA topoisomerase II/histidine kinase"/>
    <property type="match status" value="1"/>
</dbReference>
<keyword evidence="12" id="KW-1185">Reference proteome</keyword>
<gene>
    <name evidence="11" type="ORF">L7E55_02135</name>
</gene>
<organism evidence="11 12">
    <name type="scientific">Pelotomaculum isophthalicicum JI</name>
    <dbReference type="NCBI Taxonomy" id="947010"/>
    <lineage>
        <taxon>Bacteria</taxon>
        <taxon>Bacillati</taxon>
        <taxon>Bacillota</taxon>
        <taxon>Clostridia</taxon>
        <taxon>Eubacteriales</taxon>
        <taxon>Desulfotomaculaceae</taxon>
        <taxon>Pelotomaculum</taxon>
    </lineage>
</organism>
<dbReference type="AlphaFoldDB" id="A0A9X4JSQ9"/>
<feature type="coiled-coil region" evidence="7">
    <location>
        <begin position="569"/>
        <end position="596"/>
    </location>
</feature>
<feature type="domain" description="PAS" evidence="9">
    <location>
        <begin position="328"/>
        <end position="374"/>
    </location>
</feature>
<dbReference type="NCBIfam" id="TIGR00229">
    <property type="entry name" value="sensory_box"/>
    <property type="match status" value="3"/>
</dbReference>
<dbReference type="SMART" id="SM00086">
    <property type="entry name" value="PAC"/>
    <property type="match status" value="3"/>
</dbReference>
<evidence type="ECO:0000313" key="12">
    <source>
        <dbReference type="Proteomes" id="UP001154312"/>
    </source>
</evidence>
<evidence type="ECO:0000256" key="5">
    <source>
        <dbReference type="ARBA" id="ARBA00022777"/>
    </source>
</evidence>
<dbReference type="InterPro" id="IPR003594">
    <property type="entry name" value="HATPase_dom"/>
</dbReference>
<sequence length="799" mass="91136">MSKQINESTHNEEVGLHLNRLYEVLSLVNQAMVRARSPEELFAEVCRIAVENGAFMLVWIGLYNPETHAVIPVAWAGEPLDFVRKVNVFADNRPRGRGPTGSAIREGVPVIINNTLQDRHSFPWREALDEAGIRAAASFPFKVKGVVHGALSLYVNKMDYFKDKEITLLEEVSRDISFCLERMEEEKQRRLAQAALKESEWRYREVFVNASNGIFALDVTSEGKFRFASLNPSGEKMLGYSIVDIQGKSPEEFLSPENAEILNANYNKCINANAPVSYEYEIGLKAGYRYFQTTLVPVRDSSGRICRIIGIADNITERKQVELELRQSEKKYRQLMELAQEGIWVIDLDARTTFVNPRMAEMLGYTVKEMIGRTPYSFVEDCSVEAWKAIFEHRKQGVSEQFDFIFIRKDGTRIYTSMTASPIVDDNGNFAGSIAVAADITERKKAEEALRESEANLRRITDNMMDMITQTDAGLVYCYVSPSHKSFLGYEPKDLIGRSVLDFVHRSDLKRTAEMLDVFFKTKEQIKLEVRYRHVSGHYLWIESTGNILLDDRGRVTGAIFEKHDITERKTAEMKVKAYEIKLRSLAAKLSLAEERERRRIALDIHDHIGQSLAVAKMELGALRELMPNATLKRNVDEIETLIKKTIQYTRSLTFEISPPILYELGFEAAVQWLGEQIIEKHGIRFNFRDDGQSKPMDDEIRVILYTAVREILMNIIKHAKARRALVSIQKQGKNLIIVIEDDGSGFDISKRGFNLSKIGGFGLFSVRERLVHMGGNMEIKSKHNMGTIVTMEAPLRRR</sequence>
<feature type="domain" description="PAC" evidence="10">
    <location>
        <begin position="276"/>
        <end position="327"/>
    </location>
</feature>
<dbReference type="InterPro" id="IPR005467">
    <property type="entry name" value="His_kinase_dom"/>
</dbReference>
<dbReference type="PROSITE" id="PS50112">
    <property type="entry name" value="PAS"/>
    <property type="match status" value="3"/>
</dbReference>
<dbReference type="Proteomes" id="UP001154312">
    <property type="component" value="Unassembled WGS sequence"/>
</dbReference>
<comment type="catalytic activity">
    <reaction evidence="1">
        <text>ATP + protein L-histidine = ADP + protein N-phospho-L-histidine.</text>
        <dbReference type="EC" id="2.7.13.3"/>
    </reaction>
</comment>
<dbReference type="Gene3D" id="1.20.5.1930">
    <property type="match status" value="1"/>
</dbReference>
<protein>
    <recommendedName>
        <fullName evidence="2">histidine kinase</fullName>
        <ecNumber evidence="2">2.7.13.3</ecNumber>
    </recommendedName>
</protein>
<proteinExistence type="predicted"/>
<comment type="caution">
    <text evidence="11">The sequence shown here is derived from an EMBL/GenBank/DDBJ whole genome shotgun (WGS) entry which is preliminary data.</text>
</comment>
<dbReference type="InterPro" id="IPR003018">
    <property type="entry name" value="GAF"/>
</dbReference>
<evidence type="ECO:0000256" key="6">
    <source>
        <dbReference type="ARBA" id="ARBA00023012"/>
    </source>
</evidence>
<keyword evidence="7" id="KW-0175">Coiled coil</keyword>
<keyword evidence="4" id="KW-0808">Transferase</keyword>
<dbReference type="Pfam" id="PF08448">
    <property type="entry name" value="PAS_4"/>
    <property type="match status" value="1"/>
</dbReference>
<dbReference type="Pfam" id="PF02518">
    <property type="entry name" value="HATPase_c"/>
    <property type="match status" value="1"/>
</dbReference>
<keyword evidence="6" id="KW-0902">Two-component regulatory system</keyword>
<dbReference type="InterPro" id="IPR052162">
    <property type="entry name" value="Sensor_kinase/Photoreceptor"/>
</dbReference>
<feature type="domain" description="PAS" evidence="9">
    <location>
        <begin position="453"/>
        <end position="523"/>
    </location>
</feature>
<name>A0A9X4JSQ9_9FIRM</name>
<dbReference type="SMART" id="SM00387">
    <property type="entry name" value="HATPase_c"/>
    <property type="match status" value="1"/>
</dbReference>
<feature type="coiled-coil region" evidence="7">
    <location>
        <begin position="311"/>
        <end position="338"/>
    </location>
</feature>
<dbReference type="Pfam" id="PF13185">
    <property type="entry name" value="GAF_2"/>
    <property type="match status" value="1"/>
</dbReference>
<evidence type="ECO:0000256" key="2">
    <source>
        <dbReference type="ARBA" id="ARBA00012438"/>
    </source>
</evidence>
<evidence type="ECO:0000313" key="11">
    <source>
        <dbReference type="EMBL" id="MDF9407164.1"/>
    </source>
</evidence>
<keyword evidence="3" id="KW-0597">Phosphoprotein</keyword>
<feature type="coiled-coil region" evidence="7">
    <location>
        <begin position="436"/>
        <end position="470"/>
    </location>
</feature>
<evidence type="ECO:0000259" key="9">
    <source>
        <dbReference type="PROSITE" id="PS50112"/>
    </source>
</evidence>
<evidence type="ECO:0000256" key="7">
    <source>
        <dbReference type="SAM" id="Coils"/>
    </source>
</evidence>
<feature type="coiled-coil region" evidence="7">
    <location>
        <begin position="169"/>
        <end position="200"/>
    </location>
</feature>
<dbReference type="Gene3D" id="3.30.450.20">
    <property type="entry name" value="PAS domain"/>
    <property type="match status" value="3"/>
</dbReference>
<evidence type="ECO:0000256" key="3">
    <source>
        <dbReference type="ARBA" id="ARBA00022553"/>
    </source>
</evidence>
<dbReference type="InterPro" id="IPR029016">
    <property type="entry name" value="GAF-like_dom_sf"/>
</dbReference>
<dbReference type="PANTHER" id="PTHR43304">
    <property type="entry name" value="PHYTOCHROME-LIKE PROTEIN CPH1"/>
    <property type="match status" value="1"/>
</dbReference>
<reference evidence="11" key="1">
    <citation type="submission" date="2022-02" db="EMBL/GenBank/DDBJ databases">
        <authorList>
            <person name="Leng L."/>
        </authorList>
    </citation>
    <scope>NUCLEOTIDE SEQUENCE</scope>
    <source>
        <strain evidence="11">JI</strain>
    </source>
</reference>
<dbReference type="SUPFAM" id="SSF55785">
    <property type="entry name" value="PYP-like sensor domain (PAS domain)"/>
    <property type="match status" value="3"/>
</dbReference>
<dbReference type="SUPFAM" id="SSF55781">
    <property type="entry name" value="GAF domain-like"/>
    <property type="match status" value="1"/>
</dbReference>
<accession>A0A9X4JSQ9</accession>
<feature type="domain" description="PAC" evidence="10">
    <location>
        <begin position="526"/>
        <end position="578"/>
    </location>
</feature>
<dbReference type="InterPro" id="IPR013655">
    <property type="entry name" value="PAS_fold_3"/>
</dbReference>
<keyword evidence="5" id="KW-0418">Kinase</keyword>
<feature type="domain" description="PAS" evidence="9">
    <location>
        <begin position="199"/>
        <end position="273"/>
    </location>
</feature>
<dbReference type="Gene3D" id="3.30.450.40">
    <property type="match status" value="1"/>
</dbReference>
<dbReference type="GO" id="GO:0016020">
    <property type="term" value="C:membrane"/>
    <property type="evidence" value="ECO:0007669"/>
    <property type="project" value="InterPro"/>
</dbReference>
<evidence type="ECO:0000259" key="8">
    <source>
        <dbReference type="PROSITE" id="PS50109"/>
    </source>
</evidence>
<dbReference type="Pfam" id="PF07730">
    <property type="entry name" value="HisKA_3"/>
    <property type="match status" value="1"/>
</dbReference>
<dbReference type="RefSeq" id="WP_277442340.1">
    <property type="nucleotide sequence ID" value="NZ_JAKOAV010000002.1"/>
</dbReference>
<dbReference type="SMART" id="SM00091">
    <property type="entry name" value="PAS"/>
    <property type="match status" value="3"/>
</dbReference>
<dbReference type="InterPro" id="IPR013656">
    <property type="entry name" value="PAS_4"/>
</dbReference>
<feature type="domain" description="Histidine kinase" evidence="8">
    <location>
        <begin position="705"/>
        <end position="798"/>
    </location>
</feature>
<dbReference type="EMBL" id="JAKOAV010000002">
    <property type="protein sequence ID" value="MDF9407164.1"/>
    <property type="molecule type" value="Genomic_DNA"/>
</dbReference>
<dbReference type="Pfam" id="PF13426">
    <property type="entry name" value="PAS_9"/>
    <property type="match status" value="1"/>
</dbReference>
<evidence type="ECO:0000256" key="4">
    <source>
        <dbReference type="ARBA" id="ARBA00022679"/>
    </source>
</evidence>
<evidence type="ECO:0000256" key="1">
    <source>
        <dbReference type="ARBA" id="ARBA00000085"/>
    </source>
</evidence>
<dbReference type="InterPro" id="IPR000014">
    <property type="entry name" value="PAS"/>
</dbReference>
<dbReference type="InterPro" id="IPR001610">
    <property type="entry name" value="PAC"/>
</dbReference>
<dbReference type="GO" id="GO:0000155">
    <property type="term" value="F:phosphorelay sensor kinase activity"/>
    <property type="evidence" value="ECO:0007669"/>
    <property type="project" value="InterPro"/>
</dbReference>
<dbReference type="PANTHER" id="PTHR43304:SF1">
    <property type="entry name" value="PAC DOMAIN-CONTAINING PROTEIN"/>
    <property type="match status" value="1"/>
</dbReference>
<dbReference type="InterPro" id="IPR011712">
    <property type="entry name" value="Sig_transdc_His_kin_sub3_dim/P"/>
</dbReference>
<dbReference type="EC" id="2.7.13.3" evidence="2"/>
<dbReference type="CDD" id="cd16917">
    <property type="entry name" value="HATPase_UhpB-NarQ-NarX-like"/>
    <property type="match status" value="1"/>
</dbReference>
<dbReference type="GO" id="GO:0046983">
    <property type="term" value="F:protein dimerization activity"/>
    <property type="evidence" value="ECO:0007669"/>
    <property type="project" value="InterPro"/>
</dbReference>
<dbReference type="InterPro" id="IPR000700">
    <property type="entry name" value="PAS-assoc_C"/>
</dbReference>
<dbReference type="CDD" id="cd00130">
    <property type="entry name" value="PAS"/>
    <property type="match status" value="3"/>
</dbReference>
<dbReference type="PROSITE" id="PS50109">
    <property type="entry name" value="HIS_KIN"/>
    <property type="match status" value="1"/>
</dbReference>
<dbReference type="InterPro" id="IPR035965">
    <property type="entry name" value="PAS-like_dom_sf"/>
</dbReference>
<dbReference type="InterPro" id="IPR036890">
    <property type="entry name" value="HATPase_C_sf"/>
</dbReference>
<feature type="domain" description="PAC" evidence="10">
    <location>
        <begin position="400"/>
        <end position="452"/>
    </location>
</feature>